<evidence type="ECO:0000256" key="7">
    <source>
        <dbReference type="PROSITE-ProRule" id="PRU01091"/>
    </source>
</evidence>
<dbReference type="GeneID" id="78288457"/>
<evidence type="ECO:0000259" key="8">
    <source>
        <dbReference type="PROSITE" id="PS50110"/>
    </source>
</evidence>
<dbReference type="InterPro" id="IPR011006">
    <property type="entry name" value="CheY-like_superfamily"/>
</dbReference>
<evidence type="ECO:0000256" key="3">
    <source>
        <dbReference type="ARBA" id="ARBA00023015"/>
    </source>
</evidence>
<protein>
    <submittedName>
        <fullName evidence="10">DNA-binding response regulator, OmpR family, contains REC and winged-helix (WHTH) domain</fullName>
    </submittedName>
</protein>
<keyword evidence="3" id="KW-0805">Transcription regulation</keyword>
<evidence type="ECO:0000313" key="10">
    <source>
        <dbReference type="EMBL" id="SET51877.1"/>
    </source>
</evidence>
<accession>A0A1I0F251</accession>
<evidence type="ECO:0000256" key="6">
    <source>
        <dbReference type="PROSITE-ProRule" id="PRU00169"/>
    </source>
</evidence>
<proteinExistence type="predicted"/>
<dbReference type="GO" id="GO:0006355">
    <property type="term" value="P:regulation of DNA-templated transcription"/>
    <property type="evidence" value="ECO:0007669"/>
    <property type="project" value="InterPro"/>
</dbReference>
<evidence type="ECO:0000256" key="2">
    <source>
        <dbReference type="ARBA" id="ARBA00023012"/>
    </source>
</evidence>
<dbReference type="InterPro" id="IPR001789">
    <property type="entry name" value="Sig_transdc_resp-reg_receiver"/>
</dbReference>
<evidence type="ECO:0000256" key="1">
    <source>
        <dbReference type="ARBA" id="ARBA00022553"/>
    </source>
</evidence>
<feature type="domain" description="Response regulatory" evidence="8">
    <location>
        <begin position="3"/>
        <end position="115"/>
    </location>
</feature>
<dbReference type="FunFam" id="1.10.10.10:FF:000018">
    <property type="entry name" value="DNA-binding response regulator ResD"/>
    <property type="match status" value="1"/>
</dbReference>
<dbReference type="PROSITE" id="PS51755">
    <property type="entry name" value="OMPR_PHOB"/>
    <property type="match status" value="1"/>
</dbReference>
<evidence type="ECO:0000256" key="4">
    <source>
        <dbReference type="ARBA" id="ARBA00023125"/>
    </source>
</evidence>
<dbReference type="Gene3D" id="1.10.10.10">
    <property type="entry name" value="Winged helix-like DNA-binding domain superfamily/Winged helix DNA-binding domain"/>
    <property type="match status" value="1"/>
</dbReference>
<keyword evidence="2" id="KW-0902">Two-component regulatory system</keyword>
<dbReference type="Pfam" id="PF00486">
    <property type="entry name" value="Trans_reg_C"/>
    <property type="match status" value="1"/>
</dbReference>
<dbReference type="CDD" id="cd00383">
    <property type="entry name" value="trans_reg_C"/>
    <property type="match status" value="1"/>
</dbReference>
<dbReference type="InterPro" id="IPR036388">
    <property type="entry name" value="WH-like_DNA-bd_sf"/>
</dbReference>
<keyword evidence="4 7" id="KW-0238">DNA-binding</keyword>
<dbReference type="Proteomes" id="UP000198558">
    <property type="component" value="Unassembled WGS sequence"/>
</dbReference>
<dbReference type="Pfam" id="PF00072">
    <property type="entry name" value="Response_reg"/>
    <property type="match status" value="1"/>
</dbReference>
<evidence type="ECO:0000259" key="9">
    <source>
        <dbReference type="PROSITE" id="PS51755"/>
    </source>
</evidence>
<gene>
    <name evidence="10" type="ORF">SAMN04489758_1161</name>
</gene>
<dbReference type="GO" id="GO:0000976">
    <property type="term" value="F:transcription cis-regulatory region binding"/>
    <property type="evidence" value="ECO:0007669"/>
    <property type="project" value="TreeGrafter"/>
</dbReference>
<sequence length="223" mass="25634">MVKILIVEDDNDINNMIGDLLRLNQIESISAYSGTEALLLLDDNIDLVLLDLMLPGLSGQEVIKEIKRKKDLPVIILTAVSKMDTKLDLFDLGADDYLIKPFDNNELLARIKIQLKHKKISFFSSLMTFKDIVLDENKFEVTCNNVKLGLSKIEFKLLRILLENPTHVFTKDILFEMVWNHEDSADDNTLNVHISKIRSKLKKANPKQEYIETVWGIGYKMKE</sequence>
<dbReference type="SUPFAM" id="SSF52172">
    <property type="entry name" value="CheY-like"/>
    <property type="match status" value="1"/>
</dbReference>
<keyword evidence="5" id="KW-0804">Transcription</keyword>
<feature type="modified residue" description="4-aspartylphosphate" evidence="6">
    <location>
        <position position="51"/>
    </location>
</feature>
<dbReference type="EMBL" id="FOIN01000016">
    <property type="protein sequence ID" value="SET51877.1"/>
    <property type="molecule type" value="Genomic_DNA"/>
</dbReference>
<dbReference type="InterPro" id="IPR039420">
    <property type="entry name" value="WalR-like"/>
</dbReference>
<dbReference type="InterPro" id="IPR001867">
    <property type="entry name" value="OmpR/PhoB-type_DNA-bd"/>
</dbReference>
<organism evidence="10 11">
    <name type="scientific">Thomasclavelia cocleata</name>
    <dbReference type="NCBI Taxonomy" id="69824"/>
    <lineage>
        <taxon>Bacteria</taxon>
        <taxon>Bacillati</taxon>
        <taxon>Bacillota</taxon>
        <taxon>Erysipelotrichia</taxon>
        <taxon>Erysipelotrichales</taxon>
        <taxon>Coprobacillaceae</taxon>
        <taxon>Thomasclavelia</taxon>
    </lineage>
</organism>
<dbReference type="GO" id="GO:0005829">
    <property type="term" value="C:cytosol"/>
    <property type="evidence" value="ECO:0007669"/>
    <property type="project" value="TreeGrafter"/>
</dbReference>
<reference evidence="11" key="1">
    <citation type="submission" date="2016-10" db="EMBL/GenBank/DDBJ databases">
        <authorList>
            <person name="Varghese N."/>
            <person name="Submissions S."/>
        </authorList>
    </citation>
    <scope>NUCLEOTIDE SEQUENCE [LARGE SCALE GENOMIC DNA]</scope>
    <source>
        <strain evidence="11">DSM 1551</strain>
    </source>
</reference>
<name>A0A1I0F251_9FIRM</name>
<dbReference type="OrthoDB" id="1655504at2"/>
<dbReference type="Gene3D" id="3.40.50.2300">
    <property type="match status" value="1"/>
</dbReference>
<keyword evidence="1 6" id="KW-0597">Phosphoprotein</keyword>
<dbReference type="SMART" id="SM00862">
    <property type="entry name" value="Trans_reg_C"/>
    <property type="match status" value="1"/>
</dbReference>
<dbReference type="PANTHER" id="PTHR48111">
    <property type="entry name" value="REGULATOR OF RPOS"/>
    <property type="match status" value="1"/>
</dbReference>
<feature type="DNA-binding region" description="OmpR/PhoB-type" evidence="7">
    <location>
        <begin position="124"/>
        <end position="223"/>
    </location>
</feature>
<evidence type="ECO:0000313" key="11">
    <source>
        <dbReference type="Proteomes" id="UP000198558"/>
    </source>
</evidence>
<dbReference type="PANTHER" id="PTHR48111:SF2">
    <property type="entry name" value="RESPONSE REGULATOR SAER"/>
    <property type="match status" value="1"/>
</dbReference>
<feature type="domain" description="OmpR/PhoB-type" evidence="9">
    <location>
        <begin position="124"/>
        <end position="223"/>
    </location>
</feature>
<dbReference type="AlphaFoldDB" id="A0A1I0F251"/>
<dbReference type="GO" id="GO:0032993">
    <property type="term" value="C:protein-DNA complex"/>
    <property type="evidence" value="ECO:0007669"/>
    <property type="project" value="TreeGrafter"/>
</dbReference>
<keyword evidence="11" id="KW-1185">Reference proteome</keyword>
<dbReference type="RefSeq" id="WP_092353980.1">
    <property type="nucleotide sequence ID" value="NZ_FOIN01000016.1"/>
</dbReference>
<dbReference type="GO" id="GO:0000156">
    <property type="term" value="F:phosphorelay response regulator activity"/>
    <property type="evidence" value="ECO:0007669"/>
    <property type="project" value="TreeGrafter"/>
</dbReference>
<dbReference type="SMART" id="SM00448">
    <property type="entry name" value="REC"/>
    <property type="match status" value="1"/>
</dbReference>
<evidence type="ECO:0000256" key="5">
    <source>
        <dbReference type="ARBA" id="ARBA00023163"/>
    </source>
</evidence>
<dbReference type="PROSITE" id="PS50110">
    <property type="entry name" value="RESPONSE_REGULATORY"/>
    <property type="match status" value="1"/>
</dbReference>